<evidence type="ECO:0000256" key="6">
    <source>
        <dbReference type="ARBA" id="ARBA00022553"/>
    </source>
</evidence>
<dbReference type="CDD" id="cd06225">
    <property type="entry name" value="HAMP"/>
    <property type="match status" value="1"/>
</dbReference>
<feature type="transmembrane region" description="Helical" evidence="16">
    <location>
        <begin position="15"/>
        <end position="33"/>
    </location>
</feature>
<dbReference type="InterPro" id="IPR005467">
    <property type="entry name" value="His_kinase_dom"/>
</dbReference>
<keyword evidence="16" id="KW-0812">Transmembrane</keyword>
<dbReference type="Proteomes" id="UP000199050">
    <property type="component" value="Unassembled WGS sequence"/>
</dbReference>
<proteinExistence type="inferred from homology"/>
<dbReference type="Gene3D" id="3.30.450.40">
    <property type="match status" value="1"/>
</dbReference>
<dbReference type="InterPro" id="IPR007891">
    <property type="entry name" value="CHASE3"/>
</dbReference>
<dbReference type="InterPro" id="IPR004358">
    <property type="entry name" value="Sig_transdc_His_kin-like_C"/>
</dbReference>
<keyword evidence="7" id="KW-0808">Transferase</keyword>
<feature type="transmembrane region" description="Helical" evidence="16">
    <location>
        <begin position="190"/>
        <end position="212"/>
    </location>
</feature>
<dbReference type="CDD" id="cd17546">
    <property type="entry name" value="REC_hyHK_CKI1_RcsC-like"/>
    <property type="match status" value="1"/>
</dbReference>
<dbReference type="PROSITE" id="PS50885">
    <property type="entry name" value="HAMP"/>
    <property type="match status" value="1"/>
</dbReference>
<dbReference type="STRING" id="1174501.SAMN05216192_11956"/>
<dbReference type="PRINTS" id="PR00344">
    <property type="entry name" value="BCTRLSENSOR"/>
</dbReference>
<feature type="domain" description="Response regulatory" evidence="18">
    <location>
        <begin position="799"/>
        <end position="916"/>
    </location>
</feature>
<keyword evidence="9 20" id="KW-0418">Kinase</keyword>
<dbReference type="SMART" id="SM00388">
    <property type="entry name" value="HisKA"/>
    <property type="match status" value="1"/>
</dbReference>
<protein>
    <recommendedName>
        <fullName evidence="13">Circadian input-output histidine kinase CikA</fullName>
        <ecNumber evidence="4">2.7.13.3</ecNumber>
    </recommendedName>
</protein>
<comment type="similarity">
    <text evidence="3">In the N-terminal section; belongs to the phytochrome family.</text>
</comment>
<keyword evidence="11" id="KW-0902">Two-component regulatory system</keyword>
<name>A0A1G8UR97_9BACL</name>
<dbReference type="Pfam" id="PF00072">
    <property type="entry name" value="Response_reg"/>
    <property type="match status" value="1"/>
</dbReference>
<gene>
    <name evidence="20" type="ORF">SAMN05216192_11956</name>
</gene>
<dbReference type="Pfam" id="PF05227">
    <property type="entry name" value="CHASE3"/>
    <property type="match status" value="1"/>
</dbReference>
<evidence type="ECO:0000256" key="3">
    <source>
        <dbReference type="ARBA" id="ARBA00006402"/>
    </source>
</evidence>
<dbReference type="CDD" id="cd19410">
    <property type="entry name" value="HK9-like_sensor"/>
    <property type="match status" value="1"/>
</dbReference>
<dbReference type="EC" id="2.7.13.3" evidence="4"/>
<keyword evidence="15" id="KW-0175">Coiled coil</keyword>
<dbReference type="GO" id="GO:0000155">
    <property type="term" value="F:phosphorelay sensor kinase activity"/>
    <property type="evidence" value="ECO:0007669"/>
    <property type="project" value="InterPro"/>
</dbReference>
<evidence type="ECO:0000256" key="7">
    <source>
        <dbReference type="ARBA" id="ARBA00022679"/>
    </source>
</evidence>
<accession>A0A1G8UR97</accession>
<dbReference type="CDD" id="cd00082">
    <property type="entry name" value="HisKA"/>
    <property type="match status" value="1"/>
</dbReference>
<dbReference type="CDD" id="cd16922">
    <property type="entry name" value="HATPase_EvgS-ArcB-TorS-like"/>
    <property type="match status" value="1"/>
</dbReference>
<dbReference type="FunFam" id="3.30.565.10:FF:000010">
    <property type="entry name" value="Sensor histidine kinase RcsC"/>
    <property type="match status" value="1"/>
</dbReference>
<evidence type="ECO:0000259" key="17">
    <source>
        <dbReference type="PROSITE" id="PS50109"/>
    </source>
</evidence>
<evidence type="ECO:0000256" key="5">
    <source>
        <dbReference type="ARBA" id="ARBA00022475"/>
    </source>
</evidence>
<dbReference type="SMART" id="SM00065">
    <property type="entry name" value="GAF"/>
    <property type="match status" value="1"/>
</dbReference>
<feature type="domain" description="HAMP" evidence="19">
    <location>
        <begin position="214"/>
        <end position="263"/>
    </location>
</feature>
<keyword evidence="8" id="KW-0547">Nucleotide-binding</keyword>
<dbReference type="GO" id="GO:0005886">
    <property type="term" value="C:plasma membrane"/>
    <property type="evidence" value="ECO:0007669"/>
    <property type="project" value="UniProtKB-SubCell"/>
</dbReference>
<dbReference type="SUPFAM" id="SSF47384">
    <property type="entry name" value="Homodimeric domain of signal transducing histidine kinase"/>
    <property type="match status" value="1"/>
</dbReference>
<dbReference type="SMART" id="SM00387">
    <property type="entry name" value="HATPase_c"/>
    <property type="match status" value="1"/>
</dbReference>
<dbReference type="EMBL" id="FNDX01000019">
    <property type="protein sequence ID" value="SDJ55605.1"/>
    <property type="molecule type" value="Genomic_DNA"/>
</dbReference>
<evidence type="ECO:0000259" key="19">
    <source>
        <dbReference type="PROSITE" id="PS50885"/>
    </source>
</evidence>
<feature type="domain" description="Histidine kinase" evidence="17">
    <location>
        <begin position="517"/>
        <end position="747"/>
    </location>
</feature>
<sequence length="927" mass="104806">MLTKQTRSLNIRGKIALGYTVILVMLGLFLVIVSGRITDLEQETVYLSDHDIEVHELTYRIEKNVLDMETGQRGFALTGNSTYLEPFNSGLSEWTVNYSRLKALITDNPSQIENLEMIKRDIEKWIQESGQYVVHLKQSGRNDEVAEYFQNDPGKLVVDSIRIQSDYFRDNERTLTNERIDRLKDSNHKLITTMYILWGLVVLLALLITYLLSVSIVRPLQHVIQAINSIADGGNMSERLKVKTMDEVYDLGEATNRLLDKVQVDQWCTEQIASTSIILQETTDLSVMSRTFVNKLATTFEIQYGAIYILNNEKENKRAVYKRMYSYAGSADTDIPYGAVQIEAGEGLIGQCAVDREVMFIGDLPEDYISINSGLGRTAPRFALIAPVVFENKTLAVVEFASLTKWASYHVELLYELLSALGVSLNSVMTRMEIQKLYQDSQSMNEELQVQSEELQMQSEELQVQTEELQNHTSELMDLNRELENQKSVAENAAVDLEKYTKQLELSSRYKSEFLANMSHELRTPLNSMLILSQLLVENRNNSLTEEELEYASVIHSSGSDLLALINDILDLSKVEAGKMMVEMDAVNLTELPALLTAYFEKTAAQHQLEFAVNLDDNVPDLFFTDEMRMHQILRNLLSNAFKFTEQGFVRVDISCSEYQPDEPDSRPVEMLAFAVTDSGIGISEANRELIFEAFRQADGTTARRFGGTGLGLSISLQLAKLLGGYITLQSEEGKGSTFTLYLPYLQEESDIVPIPLEAWYPAAAASEGNTAADSREQEQALNDSMLFEREYEKLHGRTVLIVDDDLRNIYALENGLLPYEMNILTAHNGYECLQIVRELPEVDMVLLDIMMPNLDGYDTMSIIREELRLRELPIIAVSAKTLKEDRERCLAAGASDFISKPVLIQDVVTRMCRLIKPRDIQPGSPA</sequence>
<evidence type="ECO:0000256" key="9">
    <source>
        <dbReference type="ARBA" id="ARBA00022777"/>
    </source>
</evidence>
<evidence type="ECO:0000256" key="15">
    <source>
        <dbReference type="SAM" id="Coils"/>
    </source>
</evidence>
<dbReference type="Gene3D" id="3.30.565.10">
    <property type="entry name" value="Histidine kinase-like ATPase, C-terminal domain"/>
    <property type="match status" value="1"/>
</dbReference>
<evidence type="ECO:0000256" key="8">
    <source>
        <dbReference type="ARBA" id="ARBA00022741"/>
    </source>
</evidence>
<dbReference type="PANTHER" id="PTHR43047">
    <property type="entry name" value="TWO-COMPONENT HISTIDINE PROTEIN KINASE"/>
    <property type="match status" value="1"/>
</dbReference>
<evidence type="ECO:0000256" key="13">
    <source>
        <dbReference type="ARBA" id="ARBA00074306"/>
    </source>
</evidence>
<keyword evidence="10" id="KW-0067">ATP-binding</keyword>
<dbReference type="InterPro" id="IPR029016">
    <property type="entry name" value="GAF-like_dom_sf"/>
</dbReference>
<evidence type="ECO:0000313" key="21">
    <source>
        <dbReference type="Proteomes" id="UP000199050"/>
    </source>
</evidence>
<feature type="modified residue" description="4-aspartylphosphate" evidence="14">
    <location>
        <position position="849"/>
    </location>
</feature>
<dbReference type="PROSITE" id="PS50110">
    <property type="entry name" value="RESPONSE_REGULATORY"/>
    <property type="match status" value="1"/>
</dbReference>
<dbReference type="Pfam" id="PF00672">
    <property type="entry name" value="HAMP"/>
    <property type="match status" value="1"/>
</dbReference>
<evidence type="ECO:0000313" key="20">
    <source>
        <dbReference type="EMBL" id="SDJ55605.1"/>
    </source>
</evidence>
<comment type="subcellular location">
    <subcellularLocation>
        <location evidence="2">Cell membrane</location>
        <topology evidence="2">Multi-pass membrane protein</topology>
    </subcellularLocation>
</comment>
<evidence type="ECO:0000256" key="12">
    <source>
        <dbReference type="ARBA" id="ARBA00023136"/>
    </source>
</evidence>
<dbReference type="InterPro" id="IPR003594">
    <property type="entry name" value="HATPase_dom"/>
</dbReference>
<keyword evidence="16" id="KW-1133">Transmembrane helix</keyword>
<evidence type="ECO:0000256" key="14">
    <source>
        <dbReference type="PROSITE-ProRule" id="PRU00169"/>
    </source>
</evidence>
<evidence type="ECO:0000256" key="1">
    <source>
        <dbReference type="ARBA" id="ARBA00000085"/>
    </source>
</evidence>
<dbReference type="InterPro" id="IPR003661">
    <property type="entry name" value="HisK_dim/P_dom"/>
</dbReference>
<evidence type="ECO:0000259" key="18">
    <source>
        <dbReference type="PROSITE" id="PS50110"/>
    </source>
</evidence>
<dbReference type="SUPFAM" id="SSF55874">
    <property type="entry name" value="ATPase domain of HSP90 chaperone/DNA topoisomerase II/histidine kinase"/>
    <property type="match status" value="1"/>
</dbReference>
<dbReference type="Gene3D" id="6.10.340.10">
    <property type="match status" value="1"/>
</dbReference>
<keyword evidence="12 16" id="KW-0472">Membrane</keyword>
<dbReference type="SUPFAM" id="SSF52172">
    <property type="entry name" value="CheY-like"/>
    <property type="match status" value="1"/>
</dbReference>
<dbReference type="SMART" id="SM00448">
    <property type="entry name" value="REC"/>
    <property type="match status" value="1"/>
</dbReference>
<evidence type="ECO:0000256" key="4">
    <source>
        <dbReference type="ARBA" id="ARBA00012438"/>
    </source>
</evidence>
<dbReference type="RefSeq" id="WP_244157732.1">
    <property type="nucleotide sequence ID" value="NZ_FNDX01000019.1"/>
</dbReference>
<dbReference type="SUPFAM" id="SSF55781">
    <property type="entry name" value="GAF domain-like"/>
    <property type="match status" value="1"/>
</dbReference>
<dbReference type="InterPro" id="IPR036890">
    <property type="entry name" value="HATPase_C_sf"/>
</dbReference>
<comment type="catalytic activity">
    <reaction evidence="1">
        <text>ATP + protein L-histidine = ADP + protein N-phospho-L-histidine.</text>
        <dbReference type="EC" id="2.7.13.3"/>
    </reaction>
</comment>
<dbReference type="InterPro" id="IPR036097">
    <property type="entry name" value="HisK_dim/P_sf"/>
</dbReference>
<reference evidence="21" key="1">
    <citation type="submission" date="2016-10" db="EMBL/GenBank/DDBJ databases">
        <authorList>
            <person name="Varghese N."/>
            <person name="Submissions S."/>
        </authorList>
    </citation>
    <scope>NUCLEOTIDE SEQUENCE [LARGE SCALE GENOMIC DNA]</scope>
    <source>
        <strain evidence="21">CGMCC 1.11012</strain>
    </source>
</reference>
<dbReference type="PROSITE" id="PS50109">
    <property type="entry name" value="HIS_KIN"/>
    <property type="match status" value="1"/>
</dbReference>
<dbReference type="PANTHER" id="PTHR43047:SF72">
    <property type="entry name" value="OSMOSENSING HISTIDINE PROTEIN KINASE SLN1"/>
    <property type="match status" value="1"/>
</dbReference>
<evidence type="ECO:0000256" key="11">
    <source>
        <dbReference type="ARBA" id="ARBA00023012"/>
    </source>
</evidence>
<dbReference type="InterPro" id="IPR011006">
    <property type="entry name" value="CheY-like_superfamily"/>
</dbReference>
<dbReference type="InterPro" id="IPR003660">
    <property type="entry name" value="HAMP_dom"/>
</dbReference>
<dbReference type="GO" id="GO:0005524">
    <property type="term" value="F:ATP binding"/>
    <property type="evidence" value="ECO:0007669"/>
    <property type="project" value="UniProtKB-KW"/>
</dbReference>
<dbReference type="Gene3D" id="3.40.50.2300">
    <property type="match status" value="1"/>
</dbReference>
<keyword evidence="6 14" id="KW-0597">Phosphoprotein</keyword>
<dbReference type="Pfam" id="PF02518">
    <property type="entry name" value="HATPase_c"/>
    <property type="match status" value="1"/>
</dbReference>
<dbReference type="GO" id="GO:0009927">
    <property type="term" value="F:histidine phosphotransfer kinase activity"/>
    <property type="evidence" value="ECO:0007669"/>
    <property type="project" value="TreeGrafter"/>
</dbReference>
<evidence type="ECO:0000256" key="16">
    <source>
        <dbReference type="SAM" id="Phobius"/>
    </source>
</evidence>
<organism evidence="20 21">
    <name type="scientific">Paenibacillus typhae</name>
    <dbReference type="NCBI Taxonomy" id="1174501"/>
    <lineage>
        <taxon>Bacteria</taxon>
        <taxon>Bacillati</taxon>
        <taxon>Bacillota</taxon>
        <taxon>Bacilli</taxon>
        <taxon>Bacillales</taxon>
        <taxon>Paenibacillaceae</taxon>
        <taxon>Paenibacillus</taxon>
    </lineage>
</organism>
<keyword evidence="21" id="KW-1185">Reference proteome</keyword>
<dbReference type="InterPro" id="IPR001789">
    <property type="entry name" value="Sig_transdc_resp-reg_receiver"/>
</dbReference>
<feature type="coiled-coil region" evidence="15">
    <location>
        <begin position="434"/>
        <end position="503"/>
    </location>
</feature>
<dbReference type="Pfam" id="PF13185">
    <property type="entry name" value="GAF_2"/>
    <property type="match status" value="1"/>
</dbReference>
<evidence type="ECO:0000256" key="2">
    <source>
        <dbReference type="ARBA" id="ARBA00004651"/>
    </source>
</evidence>
<dbReference type="AlphaFoldDB" id="A0A1G8UR97"/>
<dbReference type="Gene3D" id="1.10.287.130">
    <property type="match status" value="1"/>
</dbReference>
<evidence type="ECO:0000256" key="10">
    <source>
        <dbReference type="ARBA" id="ARBA00022840"/>
    </source>
</evidence>
<keyword evidence="5" id="KW-1003">Cell membrane</keyword>
<dbReference type="Pfam" id="PF00512">
    <property type="entry name" value="HisKA"/>
    <property type="match status" value="1"/>
</dbReference>
<dbReference type="InterPro" id="IPR003018">
    <property type="entry name" value="GAF"/>
</dbReference>